<protein>
    <submittedName>
        <fullName evidence="1">Uncharacterized protein</fullName>
    </submittedName>
</protein>
<accession>A0A9W4DUN8</accession>
<organism evidence="1 2">
    <name type="scientific">Actinacidiphila cocklensis</name>
    <dbReference type="NCBI Taxonomy" id="887465"/>
    <lineage>
        <taxon>Bacteria</taxon>
        <taxon>Bacillati</taxon>
        <taxon>Actinomycetota</taxon>
        <taxon>Actinomycetes</taxon>
        <taxon>Kitasatosporales</taxon>
        <taxon>Streptomycetaceae</taxon>
        <taxon>Actinacidiphila</taxon>
    </lineage>
</organism>
<evidence type="ECO:0000313" key="1">
    <source>
        <dbReference type="EMBL" id="CAG6396261.1"/>
    </source>
</evidence>
<proteinExistence type="predicted"/>
<keyword evidence="2" id="KW-1185">Reference proteome</keyword>
<reference evidence="1" key="1">
    <citation type="submission" date="2021-05" db="EMBL/GenBank/DDBJ databases">
        <authorList>
            <person name="Arsene-Ploetze F."/>
        </authorList>
    </citation>
    <scope>NUCLEOTIDE SEQUENCE</scope>
    <source>
        <strain evidence="1">DSM 42138</strain>
    </source>
</reference>
<name>A0A9W4DUN8_9ACTN</name>
<sequence>MPIWVLRCSCIASRSDASLVRSAAVACIRGCAIVPPQVPGAPPGLVHQLSVRRPLCASSSRHKPGIGGAREGNAEEDPQRLLGVLFEVSEGGLEPPRPIKGTSTSS</sequence>
<evidence type="ECO:0000313" key="2">
    <source>
        <dbReference type="Proteomes" id="UP001152519"/>
    </source>
</evidence>
<dbReference type="AlphaFoldDB" id="A0A9W4DUN8"/>
<dbReference type="EMBL" id="CAJSLV010000070">
    <property type="protein sequence ID" value="CAG6396261.1"/>
    <property type="molecule type" value="Genomic_DNA"/>
</dbReference>
<gene>
    <name evidence="1" type="ORF">SCOCK_40181</name>
</gene>
<dbReference type="Proteomes" id="UP001152519">
    <property type="component" value="Unassembled WGS sequence"/>
</dbReference>
<comment type="caution">
    <text evidence="1">The sequence shown here is derived from an EMBL/GenBank/DDBJ whole genome shotgun (WGS) entry which is preliminary data.</text>
</comment>